<reference evidence="3 4" key="2">
    <citation type="submission" date="2018-11" db="EMBL/GenBank/DDBJ databases">
        <authorList>
            <consortium name="Pathogen Informatics"/>
        </authorList>
    </citation>
    <scope>NUCLEOTIDE SEQUENCE [LARGE SCALE GENOMIC DNA]</scope>
    <source>
        <strain evidence="3 4">Egypt</strain>
    </source>
</reference>
<dbReference type="PROSITE" id="PS50238">
    <property type="entry name" value="RHOGAP"/>
    <property type="match status" value="1"/>
</dbReference>
<dbReference type="GO" id="GO:0005096">
    <property type="term" value="F:GTPase activator activity"/>
    <property type="evidence" value="ECO:0007669"/>
    <property type="project" value="UniProtKB-KW"/>
</dbReference>
<organism evidence="5">
    <name type="scientific">Echinostoma caproni</name>
    <dbReference type="NCBI Taxonomy" id="27848"/>
    <lineage>
        <taxon>Eukaryota</taxon>
        <taxon>Metazoa</taxon>
        <taxon>Spiralia</taxon>
        <taxon>Lophotrochozoa</taxon>
        <taxon>Platyhelminthes</taxon>
        <taxon>Trematoda</taxon>
        <taxon>Digenea</taxon>
        <taxon>Plagiorchiida</taxon>
        <taxon>Echinostomata</taxon>
        <taxon>Echinostomatoidea</taxon>
        <taxon>Echinostomatidae</taxon>
        <taxon>Echinostoma</taxon>
    </lineage>
</organism>
<evidence type="ECO:0000313" key="5">
    <source>
        <dbReference type="WBParaSite" id="ECPE_0000766301-mRNA-1"/>
    </source>
</evidence>
<feature type="domain" description="Rho-GAP" evidence="2">
    <location>
        <begin position="33"/>
        <end position="244"/>
    </location>
</feature>
<dbReference type="GO" id="GO:0007165">
    <property type="term" value="P:signal transduction"/>
    <property type="evidence" value="ECO:0007669"/>
    <property type="project" value="InterPro"/>
</dbReference>
<evidence type="ECO:0000259" key="2">
    <source>
        <dbReference type="PROSITE" id="PS50238"/>
    </source>
</evidence>
<dbReference type="CDD" id="cd00159">
    <property type="entry name" value="RhoGAP"/>
    <property type="match status" value="1"/>
</dbReference>
<gene>
    <name evidence="3" type="ORF">ECPE_LOCUS7647</name>
</gene>
<dbReference type="Gene3D" id="1.10.555.10">
    <property type="entry name" value="Rho GTPase activation protein"/>
    <property type="match status" value="1"/>
</dbReference>
<evidence type="ECO:0000256" key="1">
    <source>
        <dbReference type="ARBA" id="ARBA00022468"/>
    </source>
</evidence>
<dbReference type="OrthoDB" id="185175at2759"/>
<proteinExistence type="predicted"/>
<dbReference type="InterPro" id="IPR000198">
    <property type="entry name" value="RhoGAP_dom"/>
</dbReference>
<keyword evidence="4" id="KW-1185">Reference proteome</keyword>
<dbReference type="SUPFAM" id="SSF48350">
    <property type="entry name" value="GTPase activation domain, GAP"/>
    <property type="match status" value="1"/>
</dbReference>
<dbReference type="GO" id="GO:0005737">
    <property type="term" value="C:cytoplasm"/>
    <property type="evidence" value="ECO:0007669"/>
    <property type="project" value="TreeGrafter"/>
</dbReference>
<dbReference type="SMART" id="SM00324">
    <property type="entry name" value="RhoGAP"/>
    <property type="match status" value="1"/>
</dbReference>
<dbReference type="AlphaFoldDB" id="A0A183AL12"/>
<dbReference type="Proteomes" id="UP000272942">
    <property type="component" value="Unassembled WGS sequence"/>
</dbReference>
<evidence type="ECO:0000313" key="4">
    <source>
        <dbReference type="Proteomes" id="UP000272942"/>
    </source>
</evidence>
<dbReference type="InterPro" id="IPR008936">
    <property type="entry name" value="Rho_GTPase_activation_prot"/>
</dbReference>
<dbReference type="PANTHER" id="PTHR23176">
    <property type="entry name" value="RHO/RAC/CDC GTPASE-ACTIVATING PROTEIN"/>
    <property type="match status" value="1"/>
</dbReference>
<dbReference type="WBParaSite" id="ECPE_0000766301-mRNA-1">
    <property type="protein sequence ID" value="ECPE_0000766301-mRNA-1"/>
    <property type="gene ID" value="ECPE_0000766301"/>
</dbReference>
<protein>
    <submittedName>
        <fullName evidence="5">Rho-GAP domain-containing protein</fullName>
    </submittedName>
</protein>
<sequence length="244" mass="27130">MARLVRKFNAEPMISKTCRAAADGRHLRATFGVPLNDVLIRDGTNVPLIVLDVFHFLVNCDALKCKGLFRVNGNSRTVETLRSLIDENGPNWRISQFAAEPNAAERSVDPYSVASLLKLYLRELPDEKVCAPFTDSTARLCDRESVSSPFTIPYVNQLQCDEFSPELCAAIRACIDQHIFGGMQSGQSGPKNPTCSTEYFVGYPPYIIRSGPSVSECQSVYTDEPERDPYVVSSIDMVSTCFKR</sequence>
<evidence type="ECO:0000313" key="3">
    <source>
        <dbReference type="EMBL" id="VDP81656.1"/>
    </source>
</evidence>
<dbReference type="EMBL" id="UZAN01044879">
    <property type="protein sequence ID" value="VDP81656.1"/>
    <property type="molecule type" value="Genomic_DNA"/>
</dbReference>
<dbReference type="InterPro" id="IPR050729">
    <property type="entry name" value="Rho-GAP"/>
</dbReference>
<keyword evidence="1" id="KW-0343">GTPase activation</keyword>
<accession>A0A183AL12</accession>
<dbReference type="PANTHER" id="PTHR23176:SF102">
    <property type="entry name" value="RHO GTPASE-ACTIVATING PROTEIN GACI"/>
    <property type="match status" value="1"/>
</dbReference>
<dbReference type="Pfam" id="PF00620">
    <property type="entry name" value="RhoGAP"/>
    <property type="match status" value="1"/>
</dbReference>
<name>A0A183AL12_9TREM</name>
<reference evidence="5" key="1">
    <citation type="submission" date="2016-06" db="UniProtKB">
        <authorList>
            <consortium name="WormBaseParasite"/>
        </authorList>
    </citation>
    <scope>IDENTIFICATION</scope>
</reference>